<sequence>FNTVLYTGDGASSNAITGVGFQPDWLWIKNRVRSGVSHVLVDSVRGLGDNGVNLNTLSSDNTNAEFNQSDADGVSSLNSDGFTVGYNNSNAFNLSADSYVAWNWKAGGTTPTKTYKVVVVSDSGNKYRFRNSADSATFAQSAVTLNLQEGGTYVFDWSDSSAQGHPIRFSTTSDGTHGGGTEYTTGVVKDNSAYTTTITVAAGAPTLYYYCQIHSGMGGQVNTNSTHGQSNFDGTSQSVVSANTSAGFSIVQYEGLASGTQTVGHGLNSAPELIIFKNRDDTSSWVVYTEPVGTSGFLLLNSSGGKNTSDVSNTFNSTAPTNSVFTVGTNNAVGGNGETIISYCFHSVEGYSKVGRYLSNNSTDGTFVYLGFRPSWVMIKRLATTDWEILDTARDVDFNPNEKRLEANTTQTEATTTSSSGFFADFLSNGFKLRGNGSHANGGTAATYIFLAFAEAPQKFANAR</sequence>
<organism evidence="2 3">
    <name type="scientific">Alteromonas australica</name>
    <dbReference type="NCBI Taxonomy" id="589873"/>
    <lineage>
        <taxon>Bacteria</taxon>
        <taxon>Pseudomonadati</taxon>
        <taxon>Pseudomonadota</taxon>
        <taxon>Gammaproteobacteria</taxon>
        <taxon>Alteromonadales</taxon>
        <taxon>Alteromonadaceae</taxon>
        <taxon>Alteromonas/Salinimonas group</taxon>
        <taxon>Alteromonas</taxon>
    </lineage>
</organism>
<gene>
    <name evidence="2" type="ORF">DCW74_20455</name>
</gene>
<evidence type="ECO:0000259" key="1">
    <source>
        <dbReference type="Pfam" id="PF24299"/>
    </source>
</evidence>
<dbReference type="Pfam" id="PF24299">
    <property type="entry name" value="DUF7483"/>
    <property type="match status" value="2"/>
</dbReference>
<dbReference type="AlphaFoldDB" id="A0A350P9X8"/>
<protein>
    <recommendedName>
        <fullName evidence="1">DUF7483 domain-containing protein</fullName>
    </recommendedName>
</protein>
<evidence type="ECO:0000313" key="2">
    <source>
        <dbReference type="EMBL" id="HAW78095.1"/>
    </source>
</evidence>
<accession>A0A350P9X8</accession>
<dbReference type="InterPro" id="IPR055906">
    <property type="entry name" value="DUF7483"/>
</dbReference>
<dbReference type="EMBL" id="DNAN01000711">
    <property type="protein sequence ID" value="HAW78095.1"/>
    <property type="molecule type" value="Genomic_DNA"/>
</dbReference>
<dbReference type="InterPro" id="IPR008972">
    <property type="entry name" value="Cupredoxin"/>
</dbReference>
<dbReference type="Gene3D" id="2.60.40.420">
    <property type="entry name" value="Cupredoxins - blue copper proteins"/>
    <property type="match status" value="1"/>
</dbReference>
<proteinExistence type="predicted"/>
<dbReference type="Proteomes" id="UP000263517">
    <property type="component" value="Unassembled WGS sequence"/>
</dbReference>
<comment type="caution">
    <text evidence="2">The sequence shown here is derived from an EMBL/GenBank/DDBJ whole genome shotgun (WGS) entry which is preliminary data.</text>
</comment>
<feature type="domain" description="DUF7483" evidence="1">
    <location>
        <begin position="1"/>
        <end position="118"/>
    </location>
</feature>
<feature type="domain" description="DUF7483" evidence="1">
    <location>
        <begin position="226"/>
        <end position="457"/>
    </location>
</feature>
<reference evidence="2 3" key="1">
    <citation type="journal article" date="2018" name="Nat. Biotechnol.">
        <title>A standardized bacterial taxonomy based on genome phylogeny substantially revises the tree of life.</title>
        <authorList>
            <person name="Parks D.H."/>
            <person name="Chuvochina M."/>
            <person name="Waite D.W."/>
            <person name="Rinke C."/>
            <person name="Skarshewski A."/>
            <person name="Chaumeil P.A."/>
            <person name="Hugenholtz P."/>
        </authorList>
    </citation>
    <scope>NUCLEOTIDE SEQUENCE [LARGE SCALE GENOMIC DNA]</scope>
    <source>
        <strain evidence="2">UBA11978</strain>
    </source>
</reference>
<evidence type="ECO:0000313" key="3">
    <source>
        <dbReference type="Proteomes" id="UP000263517"/>
    </source>
</evidence>
<feature type="non-terminal residue" evidence="2">
    <location>
        <position position="1"/>
    </location>
</feature>
<name>A0A350P9X8_9ALTE</name>